<dbReference type="AlphaFoldDB" id="A0A9P1NRR8"/>
<dbReference type="Proteomes" id="UP000007319">
    <property type="component" value="Plasmid AZOBR_p4"/>
</dbReference>
<feature type="compositionally biased region" description="Basic residues" evidence="1">
    <location>
        <begin position="1"/>
        <end position="13"/>
    </location>
</feature>
<reference evidence="2 3" key="1">
    <citation type="journal article" date="2011" name="PLoS Genet.">
        <title>Azospirillum genomes reveal transition of bacteria from aquatic to terrestrial environments.</title>
        <authorList>
            <person name="Wisniewski-Dye F."/>
            <person name="Borziak K."/>
            <person name="Khalsa-Moyers G."/>
            <person name="Alexandre G."/>
            <person name="Sukharnikov L.O."/>
            <person name="Wuichet K."/>
            <person name="Hurst G.B."/>
            <person name="McDonald W.H."/>
            <person name="Robertson J.S."/>
            <person name="Barbe V."/>
            <person name="Calteau A."/>
            <person name="Rouy Z."/>
            <person name="Mangenot S."/>
            <person name="Prigent-Combaret C."/>
            <person name="Normand P."/>
            <person name="Boyer M."/>
            <person name="Siguier P."/>
            <person name="Dessaux Y."/>
            <person name="Elmerich C."/>
            <person name="Condemine G."/>
            <person name="Krishnen G."/>
            <person name="Kennedy I."/>
            <person name="Paterson A.H."/>
            <person name="Gonzalez V."/>
            <person name="Mavingui P."/>
            <person name="Zhulin I.B."/>
        </authorList>
    </citation>
    <scope>NUCLEOTIDE SEQUENCE [LARGE SCALE GENOMIC DNA]</scope>
    <source>
        <strain evidence="2 3">Sp245</strain>
    </source>
</reference>
<dbReference type="EMBL" id="HE577331">
    <property type="protein sequence ID" value="CCD03374.1"/>
    <property type="molecule type" value="Genomic_DNA"/>
</dbReference>
<organism evidence="2 3">
    <name type="scientific">Azospirillum baldaniorum</name>
    <dbReference type="NCBI Taxonomy" id="1064539"/>
    <lineage>
        <taxon>Bacteria</taxon>
        <taxon>Pseudomonadati</taxon>
        <taxon>Pseudomonadota</taxon>
        <taxon>Alphaproteobacteria</taxon>
        <taxon>Rhodospirillales</taxon>
        <taxon>Azospirillaceae</taxon>
        <taxon>Azospirillum</taxon>
    </lineage>
</organism>
<keyword evidence="2" id="KW-0614">Plasmid</keyword>
<name>A0A9P1NRR8_9PROT</name>
<proteinExistence type="predicted"/>
<accession>A0A9P1NRR8</accession>
<gene>
    <name evidence="2" type="ORF">AZOBR_p440087</name>
</gene>
<sequence length="57" mass="6402">MRTPQRNRRHRGGGVRNRAEAVLPQGEKGFSRCSKLLYSCTPILSTVPPSHSRSDPR</sequence>
<keyword evidence="3" id="KW-1185">Reference proteome</keyword>
<evidence type="ECO:0000313" key="3">
    <source>
        <dbReference type="Proteomes" id="UP000007319"/>
    </source>
</evidence>
<evidence type="ECO:0000313" key="2">
    <source>
        <dbReference type="EMBL" id="CCD03374.1"/>
    </source>
</evidence>
<geneLocation type="plasmid" evidence="2 3">
    <name>AZOBR_p4</name>
</geneLocation>
<dbReference type="KEGG" id="abs:AZOBR_p440087"/>
<evidence type="ECO:0000256" key="1">
    <source>
        <dbReference type="SAM" id="MobiDB-lite"/>
    </source>
</evidence>
<feature type="region of interest" description="Disordered" evidence="1">
    <location>
        <begin position="1"/>
        <end position="26"/>
    </location>
</feature>
<protein>
    <submittedName>
        <fullName evidence="2">Uncharacterized protein</fullName>
    </submittedName>
</protein>